<dbReference type="CDD" id="cd11593">
    <property type="entry name" value="Agmatinase-like_2"/>
    <property type="match status" value="1"/>
</dbReference>
<dbReference type="InterPro" id="IPR020855">
    <property type="entry name" value="Ureohydrolase_Mn_BS"/>
</dbReference>
<feature type="binding site" evidence="4">
    <location>
        <position position="193"/>
    </location>
    <ligand>
        <name>Mn(2+)</name>
        <dbReference type="ChEBI" id="CHEBI:29035"/>
        <label>1</label>
    </ligand>
</feature>
<sequence length="273" mass="29700">MTALSLLGIPNDDNSSYLKGSALAPPLIRRELHCDAYSIRSESGIDFGAPGRLLDHGDLRFDDGVDPWRTIERGVERALAAGEPLLCLGGDHAVTHPILRAVRRHQPRLTIVHIDAHADLYDAYQGNPRSHASPFARIMEEGLADRLIQIGLRTINDEHRAQFERFGVEVIEAAAWREGLRLQLDTPVYVSLDLDGLDPAYAPGVSHREPGGASPRQVIDLLRGIAQPIVAGDIVEYNPSCDIANLTAAVAAKLVKELGGRMIETAPHRDGGD</sequence>
<feature type="binding site" evidence="4">
    <location>
        <position position="92"/>
    </location>
    <ligand>
        <name>Mn(2+)</name>
        <dbReference type="ChEBI" id="CHEBI:29035"/>
        <label>1</label>
    </ligand>
</feature>
<dbReference type="PANTHER" id="PTHR11358:SF26">
    <property type="entry name" value="GUANIDINO ACID HYDROLASE, MITOCHONDRIAL"/>
    <property type="match status" value="1"/>
</dbReference>
<protein>
    <submittedName>
        <fullName evidence="6">Agmatinase family protein</fullName>
    </submittedName>
</protein>
<dbReference type="Pfam" id="PF00491">
    <property type="entry name" value="Arginase"/>
    <property type="match status" value="1"/>
</dbReference>
<dbReference type="RefSeq" id="WP_363800426.1">
    <property type="nucleotide sequence ID" value="NZ_CP159925.1"/>
</dbReference>
<feature type="binding site" evidence="4">
    <location>
        <position position="117"/>
    </location>
    <ligand>
        <name>Mn(2+)</name>
        <dbReference type="ChEBI" id="CHEBI:29035"/>
        <label>1</label>
    </ligand>
</feature>
<dbReference type="PANTHER" id="PTHR11358">
    <property type="entry name" value="ARGINASE/AGMATINASE"/>
    <property type="match status" value="1"/>
</dbReference>
<keyword evidence="3 5" id="KW-0378">Hydrolase</keyword>
<dbReference type="GO" id="GO:0046872">
    <property type="term" value="F:metal ion binding"/>
    <property type="evidence" value="ECO:0007669"/>
    <property type="project" value="UniProtKB-KW"/>
</dbReference>
<feature type="binding site" evidence="4">
    <location>
        <position position="195"/>
    </location>
    <ligand>
        <name>Mn(2+)</name>
        <dbReference type="ChEBI" id="CHEBI:29035"/>
        <label>1</label>
    </ligand>
</feature>
<dbReference type="InterPro" id="IPR006035">
    <property type="entry name" value="Ureohydrolase"/>
</dbReference>
<comment type="similarity">
    <text evidence="1">Belongs to the arginase family. Agmatinase subfamily.</text>
</comment>
<comment type="cofactor">
    <cofactor evidence="4">
        <name>Mn(2+)</name>
        <dbReference type="ChEBI" id="CHEBI:29035"/>
    </cofactor>
    <text evidence="4">Binds 2 manganese ions per subunit.</text>
</comment>
<dbReference type="InterPro" id="IPR023696">
    <property type="entry name" value="Ureohydrolase_dom_sf"/>
</dbReference>
<evidence type="ECO:0000256" key="4">
    <source>
        <dbReference type="PIRSR" id="PIRSR036979-1"/>
    </source>
</evidence>
<evidence type="ECO:0000256" key="2">
    <source>
        <dbReference type="ARBA" id="ARBA00022723"/>
    </source>
</evidence>
<gene>
    <name evidence="6" type="ORF">ABU614_09990</name>
</gene>
<evidence type="ECO:0000256" key="5">
    <source>
        <dbReference type="RuleBase" id="RU003684"/>
    </source>
</evidence>
<dbReference type="PROSITE" id="PS51409">
    <property type="entry name" value="ARGINASE_2"/>
    <property type="match status" value="1"/>
</dbReference>
<dbReference type="GO" id="GO:0033389">
    <property type="term" value="P:putrescine biosynthetic process from arginine, via agmatine"/>
    <property type="evidence" value="ECO:0007669"/>
    <property type="project" value="TreeGrafter"/>
</dbReference>
<name>A0AAU8N0U0_9GAMM</name>
<keyword evidence="2 4" id="KW-0479">Metal-binding</keyword>
<dbReference type="GO" id="GO:0008783">
    <property type="term" value="F:agmatinase activity"/>
    <property type="evidence" value="ECO:0007669"/>
    <property type="project" value="TreeGrafter"/>
</dbReference>
<proteinExistence type="inferred from homology"/>
<accession>A0AAU8N0U0</accession>
<keyword evidence="4" id="KW-0464">Manganese</keyword>
<dbReference type="PIRSF" id="PIRSF036979">
    <property type="entry name" value="Arginase"/>
    <property type="match status" value="1"/>
</dbReference>
<dbReference type="EMBL" id="CP159925">
    <property type="protein sequence ID" value="XCO77092.1"/>
    <property type="molecule type" value="Genomic_DNA"/>
</dbReference>
<feature type="binding site" evidence="4">
    <location>
        <position position="119"/>
    </location>
    <ligand>
        <name>Mn(2+)</name>
        <dbReference type="ChEBI" id="CHEBI:29035"/>
        <label>1</label>
    </ligand>
</feature>
<evidence type="ECO:0000313" key="6">
    <source>
        <dbReference type="EMBL" id="XCO77092.1"/>
    </source>
</evidence>
<evidence type="ECO:0000256" key="1">
    <source>
        <dbReference type="ARBA" id="ARBA00009227"/>
    </source>
</evidence>
<reference evidence="6" key="1">
    <citation type="submission" date="2024-06" db="EMBL/GenBank/DDBJ databases">
        <authorList>
            <person name="Li S."/>
        </authorList>
    </citation>
    <scope>NUCLEOTIDE SEQUENCE</scope>
    <source>
        <strain evidence="6">SR10</strain>
    </source>
</reference>
<organism evidence="6">
    <name type="scientific">Lysobacter firmicutimachus</name>
    <dbReference type="NCBI Taxonomy" id="1792846"/>
    <lineage>
        <taxon>Bacteria</taxon>
        <taxon>Pseudomonadati</taxon>
        <taxon>Pseudomonadota</taxon>
        <taxon>Gammaproteobacteria</taxon>
        <taxon>Lysobacterales</taxon>
        <taxon>Lysobacteraceae</taxon>
        <taxon>Lysobacter</taxon>
    </lineage>
</organism>
<dbReference type="SUPFAM" id="SSF52768">
    <property type="entry name" value="Arginase/deacetylase"/>
    <property type="match status" value="1"/>
</dbReference>
<evidence type="ECO:0000256" key="3">
    <source>
        <dbReference type="ARBA" id="ARBA00022801"/>
    </source>
</evidence>
<dbReference type="PROSITE" id="PS01053">
    <property type="entry name" value="ARGINASE_1"/>
    <property type="match status" value="1"/>
</dbReference>
<dbReference type="AlphaFoldDB" id="A0AAU8N0U0"/>
<dbReference type="Gene3D" id="3.40.800.10">
    <property type="entry name" value="Ureohydrolase domain"/>
    <property type="match status" value="1"/>
</dbReference>
<feature type="binding site" evidence="4">
    <location>
        <position position="115"/>
    </location>
    <ligand>
        <name>Mn(2+)</name>
        <dbReference type="ChEBI" id="CHEBI:29035"/>
        <label>1</label>
    </ligand>
</feature>